<gene>
    <name evidence="1" type="ORF">ACFFGN_25025</name>
</gene>
<sequence>MNYDEFNTEYTKVLDQIQRGDCSAASLAAHVVRLRKATEGIGTPAERTQISNDLDALGQMLDLSRRSNTEDVWTLTSDALRRATSGEGSPADRIARVEESISEITDLAERNPIEREALMQSTSTLKTLLASLKTSLTVDQPA</sequence>
<keyword evidence="2" id="KW-1185">Reference proteome</keyword>
<dbReference type="EMBL" id="JBHLTC010000032">
    <property type="protein sequence ID" value="MFC0627362.1"/>
    <property type="molecule type" value="Genomic_DNA"/>
</dbReference>
<dbReference type="Proteomes" id="UP001589890">
    <property type="component" value="Unassembled WGS sequence"/>
</dbReference>
<organism evidence="1 2">
    <name type="scientific">Kribbella deserti</name>
    <dbReference type="NCBI Taxonomy" id="1926257"/>
    <lineage>
        <taxon>Bacteria</taxon>
        <taxon>Bacillati</taxon>
        <taxon>Actinomycetota</taxon>
        <taxon>Actinomycetes</taxon>
        <taxon>Propionibacteriales</taxon>
        <taxon>Kribbellaceae</taxon>
        <taxon>Kribbella</taxon>
    </lineage>
</organism>
<proteinExistence type="predicted"/>
<name>A0ABV6QUH8_9ACTN</name>
<comment type="caution">
    <text evidence="1">The sequence shown here is derived from an EMBL/GenBank/DDBJ whole genome shotgun (WGS) entry which is preliminary data.</text>
</comment>
<dbReference type="RefSeq" id="WP_380051961.1">
    <property type="nucleotide sequence ID" value="NZ_JBHLTC010000032.1"/>
</dbReference>
<reference evidence="1 2" key="1">
    <citation type="submission" date="2024-09" db="EMBL/GenBank/DDBJ databases">
        <authorList>
            <person name="Sun Q."/>
            <person name="Mori K."/>
        </authorList>
    </citation>
    <scope>NUCLEOTIDE SEQUENCE [LARGE SCALE GENOMIC DNA]</scope>
    <source>
        <strain evidence="1 2">CGMCC 1.15906</strain>
    </source>
</reference>
<protein>
    <submittedName>
        <fullName evidence="1">Uncharacterized protein</fullName>
    </submittedName>
</protein>
<evidence type="ECO:0000313" key="1">
    <source>
        <dbReference type="EMBL" id="MFC0627362.1"/>
    </source>
</evidence>
<accession>A0ABV6QUH8</accession>
<evidence type="ECO:0000313" key="2">
    <source>
        <dbReference type="Proteomes" id="UP001589890"/>
    </source>
</evidence>